<dbReference type="EMBL" id="AMCI01006334">
    <property type="protein sequence ID" value="EJW94518.1"/>
    <property type="molecule type" value="Genomic_DNA"/>
</dbReference>
<comment type="caution">
    <text evidence="1">The sequence shown here is derived from an EMBL/GenBank/DDBJ whole genome shotgun (WGS) entry which is preliminary data.</text>
</comment>
<reference evidence="1" key="1">
    <citation type="journal article" date="2012" name="PLoS ONE">
        <title>Gene sets for utilization of primary and secondary nutrition supplies in the distal gut of endangered iberian lynx.</title>
        <authorList>
            <person name="Alcaide M."/>
            <person name="Messina E."/>
            <person name="Richter M."/>
            <person name="Bargiela R."/>
            <person name="Peplies J."/>
            <person name="Huws S.A."/>
            <person name="Newbold C.J."/>
            <person name="Golyshin P.N."/>
            <person name="Simon M.A."/>
            <person name="Lopez G."/>
            <person name="Yakimov M.M."/>
            <person name="Ferrer M."/>
        </authorList>
    </citation>
    <scope>NUCLEOTIDE SEQUENCE</scope>
</reference>
<dbReference type="AlphaFoldDB" id="J9FJD5"/>
<protein>
    <submittedName>
        <fullName evidence="1">Uncharacterized protein</fullName>
    </submittedName>
</protein>
<gene>
    <name evidence="1" type="ORF">EVA_17374</name>
</gene>
<proteinExistence type="predicted"/>
<evidence type="ECO:0000313" key="1">
    <source>
        <dbReference type="EMBL" id="EJW94518.1"/>
    </source>
</evidence>
<accession>J9FJD5</accession>
<organism evidence="1">
    <name type="scientific">gut metagenome</name>
    <dbReference type="NCBI Taxonomy" id="749906"/>
    <lineage>
        <taxon>unclassified sequences</taxon>
        <taxon>metagenomes</taxon>
        <taxon>organismal metagenomes</taxon>
    </lineage>
</organism>
<name>J9FJD5_9ZZZZ</name>
<sequence>MTAANAATPACGESQRQPSAICTNLGIPSAFPLFHLLSVPFPLRKRSIVKITRK</sequence>